<dbReference type="PhylomeDB" id="A0A0G4GZ11"/>
<evidence type="ECO:0000256" key="11">
    <source>
        <dbReference type="ARBA" id="ARBA00023264"/>
    </source>
</evidence>
<dbReference type="OrthoDB" id="10265393at2759"/>
<evidence type="ECO:0000256" key="7">
    <source>
        <dbReference type="ARBA" id="ARBA00022989"/>
    </source>
</evidence>
<dbReference type="InterPro" id="IPR004277">
    <property type="entry name" value="PSS"/>
</dbReference>
<evidence type="ECO:0000256" key="3">
    <source>
        <dbReference type="ARBA" id="ARBA00022516"/>
    </source>
</evidence>
<dbReference type="InParanoid" id="A0A0G4GZ11"/>
<feature type="transmembrane region" description="Helical" evidence="14">
    <location>
        <begin position="239"/>
        <end position="258"/>
    </location>
</feature>
<keyword evidence="10" id="KW-0594">Phospholipid biosynthesis</keyword>
<dbReference type="GO" id="GO:0106245">
    <property type="term" value="F:L-serine-phosphatidylethanolamine phosphatidyltransferase activity"/>
    <property type="evidence" value="ECO:0007669"/>
    <property type="project" value="InterPro"/>
</dbReference>
<accession>A0A0G4GZ11</accession>
<keyword evidence="8" id="KW-0443">Lipid metabolism</keyword>
<reference evidence="15 16" key="1">
    <citation type="submission" date="2014-11" db="EMBL/GenBank/DDBJ databases">
        <authorList>
            <person name="Zhu J."/>
            <person name="Qi W."/>
            <person name="Song R."/>
        </authorList>
    </citation>
    <scope>NUCLEOTIDE SEQUENCE [LARGE SCALE GENOMIC DNA]</scope>
</reference>
<evidence type="ECO:0000256" key="12">
    <source>
        <dbReference type="ARBA" id="ARBA00025707"/>
    </source>
</evidence>
<dbReference type="PANTHER" id="PTHR15362">
    <property type="entry name" value="PHOSPHATIDYLINOSITOL SYNTHASE"/>
    <property type="match status" value="1"/>
</dbReference>
<organism evidence="15 16">
    <name type="scientific">Vitrella brassicaformis (strain CCMP3155)</name>
    <dbReference type="NCBI Taxonomy" id="1169540"/>
    <lineage>
        <taxon>Eukaryota</taxon>
        <taxon>Sar</taxon>
        <taxon>Alveolata</taxon>
        <taxon>Colpodellida</taxon>
        <taxon>Vitrellaceae</taxon>
        <taxon>Vitrella</taxon>
    </lineage>
</organism>
<feature type="transmembrane region" description="Helical" evidence="14">
    <location>
        <begin position="392"/>
        <end position="412"/>
    </location>
</feature>
<dbReference type="VEuPathDB" id="CryptoDB:Vbra_10434"/>
<name>A0A0G4GZ11_VITBC</name>
<comment type="pathway">
    <text evidence="2">Lipid metabolism.</text>
</comment>
<evidence type="ECO:0000256" key="1">
    <source>
        <dbReference type="ARBA" id="ARBA00004477"/>
    </source>
</evidence>
<evidence type="ECO:0000256" key="10">
    <source>
        <dbReference type="ARBA" id="ARBA00023209"/>
    </source>
</evidence>
<gene>
    <name evidence="15" type="ORF">Vbra_10434</name>
</gene>
<dbReference type="GO" id="GO:0006659">
    <property type="term" value="P:phosphatidylserine biosynthetic process"/>
    <property type="evidence" value="ECO:0007669"/>
    <property type="project" value="InterPro"/>
</dbReference>
<keyword evidence="4" id="KW-0808">Transferase</keyword>
<dbReference type="Proteomes" id="UP000041254">
    <property type="component" value="Unassembled WGS sequence"/>
</dbReference>
<sequence length="494" mass="57330">MMRRRKEPDEASLQAESDEPPSPQNALKSPREIYKEWAREQPDRFRLPADFQVHEKPRQIIYGYAFCAVLLYLGFYARPPATQTGVLRYALGGVLASVVLYSFLQTRDGLLVRPHPAFWRCVHGVCLFHWFFVIALLLLTPDQGRELMYLIFPGTRPDPSRRKNVFDGTLEIDCRINLSTVIRQIQTPWFTSHIIGWFLKMLMYRDWKFCLVLSTMYELCELSFQWLIPEFQECWWDSILMDSIGANLIGMTLGVGLLRWMNAWEFDWVGQRPLYQRALLQFTPFSWSEYQWAFFKSPDRLLAALWLLAMSLLTELNVFFFMYSLELPASHFIHPLRCIYICLLALNAVPEHYEYMNTHGKRIGHNEWLLGGIITVECLVNVKYGASKWASIVPPLGVCVPWCVSLVLFLIWCTCHFATCERDVFEGIKQPLTQTHTQNSAQQNGACHQHSAAEKGCSSQQAGWHYGVARAVARVPPLLVFSPLVYLFKYYDYT</sequence>
<feature type="transmembrane region" description="Helical" evidence="14">
    <location>
        <begin position="301"/>
        <end position="323"/>
    </location>
</feature>
<evidence type="ECO:0000313" key="16">
    <source>
        <dbReference type="Proteomes" id="UP000041254"/>
    </source>
</evidence>
<keyword evidence="16" id="KW-1185">Reference proteome</keyword>
<feature type="transmembrane region" description="Helical" evidence="14">
    <location>
        <begin position="117"/>
        <end position="139"/>
    </location>
</feature>
<evidence type="ECO:0000256" key="8">
    <source>
        <dbReference type="ARBA" id="ARBA00023098"/>
    </source>
</evidence>
<feature type="transmembrane region" description="Helical" evidence="14">
    <location>
        <begin position="86"/>
        <end position="105"/>
    </location>
</feature>
<keyword evidence="7 14" id="KW-1133">Transmembrane helix</keyword>
<feature type="region of interest" description="Disordered" evidence="13">
    <location>
        <begin position="1"/>
        <end position="29"/>
    </location>
</feature>
<proteinExistence type="predicted"/>
<dbReference type="OMA" id="PELCECW"/>
<dbReference type="PANTHER" id="PTHR15362:SF7">
    <property type="entry name" value="PHOSPHATIDYLSERINE SYNTHASE 2"/>
    <property type="match status" value="1"/>
</dbReference>
<evidence type="ECO:0000256" key="9">
    <source>
        <dbReference type="ARBA" id="ARBA00023136"/>
    </source>
</evidence>
<dbReference type="AlphaFoldDB" id="A0A0G4GZ11"/>
<evidence type="ECO:0008006" key="17">
    <source>
        <dbReference type="Google" id="ProtNLM"/>
    </source>
</evidence>
<evidence type="ECO:0000313" key="15">
    <source>
        <dbReference type="EMBL" id="CEM36299.1"/>
    </source>
</evidence>
<evidence type="ECO:0000256" key="4">
    <source>
        <dbReference type="ARBA" id="ARBA00022679"/>
    </source>
</evidence>
<evidence type="ECO:0000256" key="5">
    <source>
        <dbReference type="ARBA" id="ARBA00022692"/>
    </source>
</evidence>
<protein>
    <recommendedName>
        <fullName evidence="17">Phosphatidylserine synthase</fullName>
    </recommendedName>
</protein>
<evidence type="ECO:0000256" key="14">
    <source>
        <dbReference type="SAM" id="Phobius"/>
    </source>
</evidence>
<keyword evidence="6" id="KW-0256">Endoplasmic reticulum</keyword>
<comment type="pathway">
    <text evidence="12">Phospholipid metabolism.</text>
</comment>
<evidence type="ECO:0000256" key="13">
    <source>
        <dbReference type="SAM" id="MobiDB-lite"/>
    </source>
</evidence>
<dbReference type="STRING" id="1169540.A0A0G4GZ11"/>
<dbReference type="EMBL" id="CDMY01000887">
    <property type="protein sequence ID" value="CEM36299.1"/>
    <property type="molecule type" value="Genomic_DNA"/>
</dbReference>
<keyword evidence="5 14" id="KW-0812">Transmembrane</keyword>
<keyword evidence="11" id="KW-1208">Phospholipid metabolism</keyword>
<feature type="transmembrane region" description="Helical" evidence="14">
    <location>
        <begin position="60"/>
        <end position="77"/>
    </location>
</feature>
<keyword evidence="9 14" id="KW-0472">Membrane</keyword>
<dbReference type="Pfam" id="PF03034">
    <property type="entry name" value="PSS"/>
    <property type="match status" value="1"/>
</dbReference>
<evidence type="ECO:0000256" key="6">
    <source>
        <dbReference type="ARBA" id="ARBA00022824"/>
    </source>
</evidence>
<dbReference type="GO" id="GO:0005789">
    <property type="term" value="C:endoplasmic reticulum membrane"/>
    <property type="evidence" value="ECO:0007669"/>
    <property type="project" value="UniProtKB-SubCell"/>
</dbReference>
<keyword evidence="3" id="KW-0444">Lipid biosynthesis</keyword>
<comment type="subcellular location">
    <subcellularLocation>
        <location evidence="1">Endoplasmic reticulum membrane</location>
        <topology evidence="1">Multi-pass membrane protein</topology>
    </subcellularLocation>
</comment>
<evidence type="ECO:0000256" key="2">
    <source>
        <dbReference type="ARBA" id="ARBA00005189"/>
    </source>
</evidence>